<feature type="non-terminal residue" evidence="1">
    <location>
        <position position="1"/>
    </location>
</feature>
<protein>
    <submittedName>
        <fullName evidence="1">Uncharacterized protein</fullName>
    </submittedName>
</protein>
<sequence>ERDLVIAVWDKDTGEWVTLEGCTVDTVNSTISAPVSHFSRYTIIAPIPPPPPSRPPTGAEEDAPETVSLLEVDMLDEQASVEIGADGILSEASTLTDRSGNFIIYIDGGTRVTGLGGMELSRIELRITDESIVVPGDIVILSPIYKLIGYTS</sequence>
<dbReference type="AlphaFoldDB" id="X1SIW1"/>
<evidence type="ECO:0000313" key="1">
    <source>
        <dbReference type="EMBL" id="GAI79066.1"/>
    </source>
</evidence>
<organism evidence="1">
    <name type="scientific">marine sediment metagenome</name>
    <dbReference type="NCBI Taxonomy" id="412755"/>
    <lineage>
        <taxon>unclassified sequences</taxon>
        <taxon>metagenomes</taxon>
        <taxon>ecological metagenomes</taxon>
    </lineage>
</organism>
<feature type="non-terminal residue" evidence="1">
    <location>
        <position position="152"/>
    </location>
</feature>
<dbReference type="EMBL" id="BARW01013360">
    <property type="protein sequence ID" value="GAI79066.1"/>
    <property type="molecule type" value="Genomic_DNA"/>
</dbReference>
<accession>X1SIW1</accession>
<comment type="caution">
    <text evidence="1">The sequence shown here is derived from an EMBL/GenBank/DDBJ whole genome shotgun (WGS) entry which is preliminary data.</text>
</comment>
<reference evidence="1" key="1">
    <citation type="journal article" date="2014" name="Front. Microbiol.">
        <title>High frequency of phylogenetically diverse reductive dehalogenase-homologous genes in deep subseafloor sedimentary metagenomes.</title>
        <authorList>
            <person name="Kawai M."/>
            <person name="Futagami T."/>
            <person name="Toyoda A."/>
            <person name="Takaki Y."/>
            <person name="Nishi S."/>
            <person name="Hori S."/>
            <person name="Arai W."/>
            <person name="Tsubouchi T."/>
            <person name="Morono Y."/>
            <person name="Uchiyama I."/>
            <person name="Ito T."/>
            <person name="Fujiyama A."/>
            <person name="Inagaki F."/>
            <person name="Takami H."/>
        </authorList>
    </citation>
    <scope>NUCLEOTIDE SEQUENCE</scope>
    <source>
        <strain evidence="1">Expedition CK06-06</strain>
    </source>
</reference>
<proteinExistence type="predicted"/>
<name>X1SIW1_9ZZZZ</name>
<gene>
    <name evidence="1" type="ORF">S12H4_24550</name>
</gene>